<evidence type="ECO:0000259" key="8">
    <source>
        <dbReference type="PROSITE" id="PS50090"/>
    </source>
</evidence>
<accession>A0A1Y1LJ28</accession>
<evidence type="ECO:0000256" key="1">
    <source>
        <dbReference type="ARBA" id="ARBA00004123"/>
    </source>
</evidence>
<keyword evidence="6" id="KW-0175">Coiled coil</keyword>
<feature type="domain" description="Myb-like" evidence="8">
    <location>
        <begin position="295"/>
        <end position="347"/>
    </location>
</feature>
<reference evidence="10" key="1">
    <citation type="journal article" date="2016" name="Sci. Rep.">
        <title>Molecular characterization of firefly nuptial gifts: a multi-omics approach sheds light on postcopulatory sexual selection.</title>
        <authorList>
            <person name="Al-Wathiqui N."/>
            <person name="Fallon T.R."/>
            <person name="South A."/>
            <person name="Weng J.K."/>
            <person name="Lewis S.M."/>
        </authorList>
    </citation>
    <scope>NUCLEOTIDE SEQUENCE</scope>
</reference>
<dbReference type="GO" id="GO:0042796">
    <property type="term" value="P:snRNA transcription by RNA polymerase III"/>
    <property type="evidence" value="ECO:0007669"/>
    <property type="project" value="TreeGrafter"/>
</dbReference>
<dbReference type="PANTHER" id="PTHR46621">
    <property type="entry name" value="SNRNA-ACTIVATING PROTEIN COMPLEX SUBUNIT 4"/>
    <property type="match status" value="1"/>
</dbReference>
<keyword evidence="5" id="KW-0539">Nucleus</keyword>
<evidence type="ECO:0008006" key="11">
    <source>
        <dbReference type="Google" id="ProtNLM"/>
    </source>
</evidence>
<dbReference type="InterPro" id="IPR001005">
    <property type="entry name" value="SANT/Myb"/>
</dbReference>
<evidence type="ECO:0000256" key="7">
    <source>
        <dbReference type="SAM" id="MobiDB-lite"/>
    </source>
</evidence>
<proteinExistence type="predicted"/>
<sequence>MEFDLPEGELFELSELYPGDDGDSEDDLEKDLEEVDGISQDDIEDYGEREDDVEVEGEQPQVASPNDRLLNSLKEEYGDTIFYNTKEENDVILHCEDLELQKLLIKNRVRAKQLRMLHGKLSGILRACVDNVRLHEDSHKIQHLGIPKTDVWKLGTPYFKDRDFFASPENRDAVKKRQNKEFSFINFKRGRHWHDEHQILLQSTIERLHWTDCYEDLRHKVRICKVKSKFDDENVAIKEELRGYENELNEMESMPVKYKTPPILYENINWYKVADAFKGARTPNECKALWNIYLHPQINKKLWTAEESVQIKGLVKQYNCQNWDAIARELGTNRSGYLVFLNYFTNLWSKFKTDRFTEEEDARILNLVDKYRVGSFIPWRIISTDFRDRSKGQIYHRYKYYLSSIHRRGPFSEAEDALLLHLVSKYGEDFRKCAQFLPHRTCVQIRNRYRNSLCGNVQVNRGNFTVHEDKAILDHVKRHGRNDWLLVANRIGRNTSHVRHRHSYLQRFLSHPGRTLENMQRRSHELLYRHNFHRDHRIRTIVDRLKNYEVVSLRLIEDLLARIALPTSIQDNPWDNKPKSTFYDRQIIKFLKGTCKVQREYKSYRDSDVADSRQRIIKLLPSLFASPRMLEGVNLDEVFDRERDMLATITRAEIDSVQIPSSSKYVIPPTLNTILGLRGLLVKYQIYKESADELPKAPVETEFADEHALFSSRLYALLKWPSILSQFFAEQLQADEPKHVPDHLKPKRTVGRPRKMFEKSKKSADVTLVLPRDGKRSASKKPKEKTQTLAYKRMKLDECVDGDAKYLRMKLRSKEAECQNGTSDCEVVEVHNSLSVDVSNLAGNKQALLVDSSVIQKLGSCNKNIVILAKDDVVIKKV</sequence>
<dbReference type="SUPFAM" id="SSF46689">
    <property type="entry name" value="Homeodomain-like"/>
    <property type="match status" value="3"/>
</dbReference>
<dbReference type="GO" id="GO:0001006">
    <property type="term" value="F:RNA polymerase III type 3 promoter sequence-specific DNA binding"/>
    <property type="evidence" value="ECO:0007669"/>
    <property type="project" value="TreeGrafter"/>
</dbReference>
<dbReference type="Pfam" id="PF13921">
    <property type="entry name" value="Myb_DNA-bind_6"/>
    <property type="match status" value="1"/>
</dbReference>
<feature type="domain" description="HTH myb-type" evidence="9">
    <location>
        <begin position="269"/>
        <end position="298"/>
    </location>
</feature>
<organism evidence="10">
    <name type="scientific">Photinus pyralis</name>
    <name type="common">Common eastern firefly</name>
    <name type="synonym">Lampyris pyralis</name>
    <dbReference type="NCBI Taxonomy" id="7054"/>
    <lineage>
        <taxon>Eukaryota</taxon>
        <taxon>Metazoa</taxon>
        <taxon>Ecdysozoa</taxon>
        <taxon>Arthropoda</taxon>
        <taxon>Hexapoda</taxon>
        <taxon>Insecta</taxon>
        <taxon>Pterygota</taxon>
        <taxon>Neoptera</taxon>
        <taxon>Endopterygota</taxon>
        <taxon>Coleoptera</taxon>
        <taxon>Polyphaga</taxon>
        <taxon>Elateriformia</taxon>
        <taxon>Elateroidea</taxon>
        <taxon>Lampyridae</taxon>
        <taxon>Lampyrinae</taxon>
        <taxon>Photinus</taxon>
    </lineage>
</organism>
<keyword evidence="2" id="KW-0805">Transcription regulation</keyword>
<evidence type="ECO:0000256" key="3">
    <source>
        <dbReference type="ARBA" id="ARBA00023125"/>
    </source>
</evidence>
<dbReference type="CDD" id="cd00167">
    <property type="entry name" value="SANT"/>
    <property type="match status" value="4"/>
</dbReference>
<dbReference type="GO" id="GO:0019185">
    <property type="term" value="C:snRNA-activating protein complex"/>
    <property type="evidence" value="ECO:0007669"/>
    <property type="project" value="TreeGrafter"/>
</dbReference>
<feature type="coiled-coil region" evidence="6">
    <location>
        <begin position="227"/>
        <end position="254"/>
    </location>
</feature>
<dbReference type="PANTHER" id="PTHR46621:SF1">
    <property type="entry name" value="SNRNA-ACTIVATING PROTEIN COMPLEX SUBUNIT 4"/>
    <property type="match status" value="1"/>
</dbReference>
<feature type="domain" description="HTH myb-type" evidence="9">
    <location>
        <begin position="403"/>
        <end position="457"/>
    </location>
</feature>
<dbReference type="GO" id="GO:0042795">
    <property type="term" value="P:snRNA transcription by RNA polymerase II"/>
    <property type="evidence" value="ECO:0007669"/>
    <property type="project" value="TreeGrafter"/>
</dbReference>
<dbReference type="GO" id="GO:0000978">
    <property type="term" value="F:RNA polymerase II cis-regulatory region sequence-specific DNA binding"/>
    <property type="evidence" value="ECO:0007669"/>
    <property type="project" value="TreeGrafter"/>
</dbReference>
<evidence type="ECO:0000313" key="10">
    <source>
        <dbReference type="EMBL" id="JAV71007.1"/>
    </source>
</evidence>
<evidence type="ECO:0000256" key="4">
    <source>
        <dbReference type="ARBA" id="ARBA00023163"/>
    </source>
</evidence>
<protein>
    <recommendedName>
        <fullName evidence="11">snRNA-activating protein complex subunit 4</fullName>
    </recommendedName>
</protein>
<dbReference type="Gene3D" id="1.10.10.60">
    <property type="entry name" value="Homeodomain-like"/>
    <property type="match status" value="4"/>
</dbReference>
<evidence type="ECO:0000256" key="5">
    <source>
        <dbReference type="ARBA" id="ARBA00023242"/>
    </source>
</evidence>
<feature type="domain" description="Myb-like" evidence="8">
    <location>
        <begin position="403"/>
        <end position="453"/>
    </location>
</feature>
<dbReference type="InterPro" id="IPR051575">
    <property type="entry name" value="Myb-like_DNA-bd"/>
</dbReference>
<dbReference type="SMART" id="SM00717">
    <property type="entry name" value="SANT"/>
    <property type="match status" value="4"/>
</dbReference>
<comment type="subcellular location">
    <subcellularLocation>
        <location evidence="1">Nucleus</location>
    </subcellularLocation>
</comment>
<keyword evidence="3" id="KW-0238">DNA-binding</keyword>
<feature type="domain" description="HTH myb-type" evidence="9">
    <location>
        <begin position="459"/>
        <end position="509"/>
    </location>
</feature>
<feature type="domain" description="Myb-like" evidence="8">
    <location>
        <begin position="456"/>
        <end position="501"/>
    </location>
</feature>
<dbReference type="InterPro" id="IPR017930">
    <property type="entry name" value="Myb_dom"/>
</dbReference>
<dbReference type="PROSITE" id="PS51294">
    <property type="entry name" value="HTH_MYB"/>
    <property type="match status" value="3"/>
</dbReference>
<evidence type="ECO:0000259" key="9">
    <source>
        <dbReference type="PROSITE" id="PS51294"/>
    </source>
</evidence>
<dbReference type="PROSITE" id="PS50090">
    <property type="entry name" value="MYB_LIKE"/>
    <property type="match status" value="4"/>
</dbReference>
<dbReference type="Pfam" id="PF00249">
    <property type="entry name" value="Myb_DNA-binding"/>
    <property type="match status" value="2"/>
</dbReference>
<dbReference type="GO" id="GO:0005634">
    <property type="term" value="C:nucleus"/>
    <property type="evidence" value="ECO:0007669"/>
    <property type="project" value="UniProtKB-SubCell"/>
</dbReference>
<dbReference type="EMBL" id="GEZM01060402">
    <property type="protein sequence ID" value="JAV71007.1"/>
    <property type="molecule type" value="Transcribed_RNA"/>
</dbReference>
<feature type="region of interest" description="Disordered" evidence="7">
    <location>
        <begin position="1"/>
        <end position="28"/>
    </location>
</feature>
<feature type="domain" description="Myb-like" evidence="8">
    <location>
        <begin position="348"/>
        <end position="402"/>
    </location>
</feature>
<name>A0A1Y1LJ28_PHOPY</name>
<dbReference type="AlphaFoldDB" id="A0A1Y1LJ28"/>
<evidence type="ECO:0000256" key="2">
    <source>
        <dbReference type="ARBA" id="ARBA00023015"/>
    </source>
</evidence>
<evidence type="ECO:0000256" key="6">
    <source>
        <dbReference type="SAM" id="Coils"/>
    </source>
</evidence>
<keyword evidence="4" id="KW-0804">Transcription</keyword>
<dbReference type="InterPro" id="IPR009057">
    <property type="entry name" value="Homeodomain-like_sf"/>
</dbReference>